<name>A0A9P5E555_9HYPO</name>
<organism evidence="1 2">
    <name type="scientific">Fusarium beomiforme</name>
    <dbReference type="NCBI Taxonomy" id="44412"/>
    <lineage>
        <taxon>Eukaryota</taxon>
        <taxon>Fungi</taxon>
        <taxon>Dikarya</taxon>
        <taxon>Ascomycota</taxon>
        <taxon>Pezizomycotina</taxon>
        <taxon>Sordariomycetes</taxon>
        <taxon>Hypocreomycetidae</taxon>
        <taxon>Hypocreales</taxon>
        <taxon>Nectriaceae</taxon>
        <taxon>Fusarium</taxon>
        <taxon>Fusarium burgessii species complex</taxon>
    </lineage>
</organism>
<accession>A0A9P5E555</accession>
<dbReference type="EMBL" id="PVQB02000021">
    <property type="protein sequence ID" value="KAF4345640.1"/>
    <property type="molecule type" value="Genomic_DNA"/>
</dbReference>
<sequence length="382" mass="43735">MGCWECFCCFCAGPLENPREQWIRHLREDTTPEDWSLGNKGDSIPAKSFDEIITISERDGGVWERCVCVTSEASESFVSPPCSVDSYGSAEIEGWDRKLHVFERILLIHPLWQSFFADESRYYLGLDDLMNGLLHCVDYGEMKTRTGQVFEYDFWEMEEGNASSPETTKELQSLLARPTYLPAPQKLPLLTTEGASLQPRRKVFEIPELLDNILDHIVDVPVNVIESELKVSHEIFEAQSAVTAAKALLSLAQVNRSFYQAVVGNRQDLFLTAIRNFGWMLPFSPADWSDSEWPDAVLEDTALMRGSNIDWRTYMLNCIRKTTPNLRNRWRLHKMAVQFARGSNGHRFEKNSNCVWNAGSLGFKSDLQKSDASGWEVNVRWW</sequence>
<dbReference type="OrthoDB" id="3243178at2759"/>
<dbReference type="AlphaFoldDB" id="A0A9P5E555"/>
<reference evidence="1" key="2">
    <citation type="submission" date="2020-02" db="EMBL/GenBank/DDBJ databases">
        <title>Identification and distribution of gene clusters putatively required for synthesis of sphingolipid metabolism inhibitors in phylogenetically diverse species of the filamentous fungus Fusarium.</title>
        <authorList>
            <person name="Kim H.-S."/>
            <person name="Busman M."/>
            <person name="Brown D.W."/>
            <person name="Divon H."/>
            <person name="Uhlig S."/>
            <person name="Proctor R.H."/>
        </authorList>
    </citation>
    <scope>NUCLEOTIDE SEQUENCE</scope>
    <source>
        <strain evidence="1">NRRL 25174</strain>
    </source>
</reference>
<keyword evidence="2" id="KW-1185">Reference proteome</keyword>
<protein>
    <submittedName>
        <fullName evidence="1">Uncharacterized protein</fullName>
    </submittedName>
</protein>
<evidence type="ECO:0000313" key="1">
    <source>
        <dbReference type="EMBL" id="KAF4345640.1"/>
    </source>
</evidence>
<evidence type="ECO:0000313" key="2">
    <source>
        <dbReference type="Proteomes" id="UP000730481"/>
    </source>
</evidence>
<gene>
    <name evidence="1" type="ORF">FBEOM_405</name>
</gene>
<dbReference type="Proteomes" id="UP000730481">
    <property type="component" value="Unassembled WGS sequence"/>
</dbReference>
<proteinExistence type="predicted"/>
<comment type="caution">
    <text evidence="1">The sequence shown here is derived from an EMBL/GenBank/DDBJ whole genome shotgun (WGS) entry which is preliminary data.</text>
</comment>
<reference evidence="1" key="1">
    <citation type="journal article" date="2017" name="Mycologia">
        <title>Fusarium algeriense, sp. nov., a novel toxigenic crown rot pathogen of durum wheat from Algeria is nested in the Fusarium burgessii species complex.</title>
        <authorList>
            <person name="Laraba I."/>
            <person name="Keddad A."/>
            <person name="Boureghda H."/>
            <person name="Abdallah N."/>
            <person name="Vaughan M.M."/>
            <person name="Proctor R.H."/>
            <person name="Busman M."/>
            <person name="O'Donnell K."/>
        </authorList>
    </citation>
    <scope>NUCLEOTIDE SEQUENCE</scope>
    <source>
        <strain evidence="1">NRRL 25174</strain>
    </source>
</reference>